<dbReference type="EMBL" id="UINC01153238">
    <property type="protein sequence ID" value="SVD47841.1"/>
    <property type="molecule type" value="Genomic_DNA"/>
</dbReference>
<sequence length="28" mass="3131">MDSVALAHLLKKGGYHFVMAHCNFNLRG</sequence>
<reference evidence="1" key="1">
    <citation type="submission" date="2018-05" db="EMBL/GenBank/DDBJ databases">
        <authorList>
            <person name="Lanie J.A."/>
            <person name="Ng W.-L."/>
            <person name="Kazmierczak K.M."/>
            <person name="Andrzejewski T.M."/>
            <person name="Davidsen T.M."/>
            <person name="Wayne K.J."/>
            <person name="Tettelin H."/>
            <person name="Glass J.I."/>
            <person name="Rusch D."/>
            <person name="Podicherti R."/>
            <person name="Tsui H.-C.T."/>
            <person name="Winkler M.E."/>
        </authorList>
    </citation>
    <scope>NUCLEOTIDE SEQUENCE</scope>
</reference>
<dbReference type="AlphaFoldDB" id="A0A382VPI7"/>
<accession>A0A382VPI7</accession>
<feature type="non-terminal residue" evidence="1">
    <location>
        <position position="28"/>
    </location>
</feature>
<evidence type="ECO:0000313" key="1">
    <source>
        <dbReference type="EMBL" id="SVD47841.1"/>
    </source>
</evidence>
<gene>
    <name evidence="1" type="ORF">METZ01_LOCUS400695</name>
</gene>
<organism evidence="1">
    <name type="scientific">marine metagenome</name>
    <dbReference type="NCBI Taxonomy" id="408172"/>
    <lineage>
        <taxon>unclassified sequences</taxon>
        <taxon>metagenomes</taxon>
        <taxon>ecological metagenomes</taxon>
    </lineage>
</organism>
<name>A0A382VPI7_9ZZZZ</name>
<proteinExistence type="predicted"/>
<protein>
    <submittedName>
        <fullName evidence="1">Uncharacterized protein</fullName>
    </submittedName>
</protein>